<evidence type="ECO:0000256" key="1">
    <source>
        <dbReference type="ARBA" id="ARBA00007422"/>
    </source>
</evidence>
<protein>
    <recommendedName>
        <fullName evidence="4">Triosephosphate isomerase</fullName>
        <ecNumber evidence="4">5.3.1.1</ecNumber>
    </recommendedName>
</protein>
<keyword evidence="3 4" id="KW-0413">Isomerase</keyword>
<dbReference type="InterPro" id="IPR013785">
    <property type="entry name" value="Aldolase_TIM"/>
</dbReference>
<dbReference type="UniPathway" id="UPA00138"/>
<proteinExistence type="inferred from homology"/>
<dbReference type="SUPFAM" id="SSF51351">
    <property type="entry name" value="Triosephosphate isomerase (TIM)"/>
    <property type="match status" value="1"/>
</dbReference>
<dbReference type="GO" id="GO:0046166">
    <property type="term" value="P:glyceraldehyde-3-phosphate biosynthetic process"/>
    <property type="evidence" value="ECO:0007669"/>
    <property type="project" value="TreeGrafter"/>
</dbReference>
<evidence type="ECO:0000256" key="3">
    <source>
        <dbReference type="ARBA" id="ARBA00023235"/>
    </source>
</evidence>
<dbReference type="EMBL" id="OB731490">
    <property type="protein sequence ID" value="CAD7239574.1"/>
    <property type="molecule type" value="Genomic_DNA"/>
</dbReference>
<dbReference type="InterPro" id="IPR035990">
    <property type="entry name" value="TIM_sf"/>
</dbReference>
<dbReference type="PROSITE" id="PS51440">
    <property type="entry name" value="TIM_2"/>
    <property type="match status" value="1"/>
</dbReference>
<gene>
    <name evidence="5" type="ORF">CTOB1V02_LOCUS17389</name>
</gene>
<evidence type="ECO:0000256" key="2">
    <source>
        <dbReference type="ARBA" id="ARBA00011738"/>
    </source>
</evidence>
<dbReference type="GO" id="GO:0004807">
    <property type="term" value="F:triose-phosphate isomerase activity"/>
    <property type="evidence" value="ECO:0007669"/>
    <property type="project" value="UniProtKB-EC"/>
</dbReference>
<dbReference type="GO" id="GO:0006096">
    <property type="term" value="P:glycolytic process"/>
    <property type="evidence" value="ECO:0007669"/>
    <property type="project" value="UniProtKB-UniPathway"/>
</dbReference>
<sequence length="155" mass="16004">LFHESSQQVAAKCLVAQQSGLTPILCVGETLEQREAGQVEEVIATQLDTLLEVGGIEAFRQLVVAYEPVWAIGTGKTATPDQAQDVHALIRAKISAHDASIADALRILYGGSVKADNAATLFAQADIDGGLIGGAALDAASFLAICEAAAPIAVH</sequence>
<dbReference type="PANTHER" id="PTHR21139">
    <property type="entry name" value="TRIOSEPHOSPHATE ISOMERASE"/>
    <property type="match status" value="1"/>
</dbReference>
<dbReference type="EC" id="5.3.1.1" evidence="4"/>
<accession>A0A7R8X4F1</accession>
<dbReference type="GO" id="GO:0006094">
    <property type="term" value="P:gluconeogenesis"/>
    <property type="evidence" value="ECO:0007669"/>
    <property type="project" value="UniProtKB-UniPathway"/>
</dbReference>
<name>A0A7R8X4F1_9CRUS</name>
<dbReference type="PROSITE" id="PS00171">
    <property type="entry name" value="TIM_1"/>
    <property type="match status" value="1"/>
</dbReference>
<dbReference type="OrthoDB" id="6715177at2759"/>
<keyword evidence="4" id="KW-0312">Gluconeogenesis</keyword>
<dbReference type="Pfam" id="PF00121">
    <property type="entry name" value="TIM"/>
    <property type="match status" value="1"/>
</dbReference>
<comment type="pathway">
    <text evidence="4">Carbohydrate biosynthesis; gluconeogenesis.</text>
</comment>
<evidence type="ECO:0000256" key="4">
    <source>
        <dbReference type="RuleBase" id="RU363013"/>
    </source>
</evidence>
<comment type="similarity">
    <text evidence="1 4">Belongs to the triosephosphate isomerase family.</text>
</comment>
<dbReference type="AlphaFoldDB" id="A0A7R8X4F1"/>
<comment type="pathway">
    <text evidence="4">Carbohydrate degradation; glycolysis; D-glyceraldehyde 3-phosphate from glycerone phosphate: step 1/1.</text>
</comment>
<dbReference type="CDD" id="cd00311">
    <property type="entry name" value="TIM"/>
    <property type="match status" value="1"/>
</dbReference>
<evidence type="ECO:0000313" key="5">
    <source>
        <dbReference type="EMBL" id="CAD7239574.1"/>
    </source>
</evidence>
<dbReference type="GO" id="GO:0019563">
    <property type="term" value="P:glycerol catabolic process"/>
    <property type="evidence" value="ECO:0007669"/>
    <property type="project" value="TreeGrafter"/>
</dbReference>
<dbReference type="InterPro" id="IPR000652">
    <property type="entry name" value="Triosephosphate_isomerase"/>
</dbReference>
<dbReference type="Gene3D" id="3.20.20.70">
    <property type="entry name" value="Aldolase class I"/>
    <property type="match status" value="1"/>
</dbReference>
<dbReference type="GO" id="GO:0005829">
    <property type="term" value="C:cytosol"/>
    <property type="evidence" value="ECO:0007669"/>
    <property type="project" value="TreeGrafter"/>
</dbReference>
<comment type="catalytic activity">
    <reaction evidence="4">
        <text>D-glyceraldehyde 3-phosphate = dihydroxyacetone phosphate</text>
        <dbReference type="Rhea" id="RHEA:18585"/>
        <dbReference type="ChEBI" id="CHEBI:57642"/>
        <dbReference type="ChEBI" id="CHEBI:59776"/>
        <dbReference type="EC" id="5.3.1.1"/>
    </reaction>
</comment>
<keyword evidence="4" id="KW-0324">Glycolysis</keyword>
<comment type="subunit">
    <text evidence="2">Homodimer.</text>
</comment>
<dbReference type="UniPathway" id="UPA00109">
    <property type="reaction ID" value="UER00189"/>
</dbReference>
<reference evidence="5" key="1">
    <citation type="submission" date="2020-11" db="EMBL/GenBank/DDBJ databases">
        <authorList>
            <person name="Tran Van P."/>
        </authorList>
    </citation>
    <scope>NUCLEOTIDE SEQUENCE</scope>
</reference>
<organism evidence="5">
    <name type="scientific">Cyprideis torosa</name>
    <dbReference type="NCBI Taxonomy" id="163714"/>
    <lineage>
        <taxon>Eukaryota</taxon>
        <taxon>Metazoa</taxon>
        <taxon>Ecdysozoa</taxon>
        <taxon>Arthropoda</taxon>
        <taxon>Crustacea</taxon>
        <taxon>Oligostraca</taxon>
        <taxon>Ostracoda</taxon>
        <taxon>Podocopa</taxon>
        <taxon>Podocopida</taxon>
        <taxon>Cytherocopina</taxon>
        <taxon>Cytheroidea</taxon>
        <taxon>Cytherideidae</taxon>
        <taxon>Cyprideis</taxon>
    </lineage>
</organism>
<dbReference type="PANTHER" id="PTHR21139:SF42">
    <property type="entry name" value="TRIOSEPHOSPHATE ISOMERASE"/>
    <property type="match status" value="1"/>
</dbReference>
<feature type="non-terminal residue" evidence="5">
    <location>
        <position position="1"/>
    </location>
</feature>
<dbReference type="InterPro" id="IPR020861">
    <property type="entry name" value="Triosephosphate_isomerase_AS"/>
</dbReference>